<evidence type="ECO:0000256" key="5">
    <source>
        <dbReference type="SAM" id="Phobius"/>
    </source>
</evidence>
<proteinExistence type="predicted"/>
<evidence type="ECO:0000256" key="4">
    <source>
        <dbReference type="ARBA" id="ARBA00023136"/>
    </source>
</evidence>
<keyword evidence="2 5" id="KW-0812">Transmembrane</keyword>
<name>A0A381SJY2_9ZZZZ</name>
<gene>
    <name evidence="6" type="ORF">METZ01_LOCUS57160</name>
</gene>
<evidence type="ECO:0000256" key="1">
    <source>
        <dbReference type="ARBA" id="ARBA00004141"/>
    </source>
</evidence>
<evidence type="ECO:0000256" key="2">
    <source>
        <dbReference type="ARBA" id="ARBA00022692"/>
    </source>
</evidence>
<reference evidence="6" key="1">
    <citation type="submission" date="2018-05" db="EMBL/GenBank/DDBJ databases">
        <authorList>
            <person name="Lanie J.A."/>
            <person name="Ng W.-L."/>
            <person name="Kazmierczak K.M."/>
            <person name="Andrzejewski T.M."/>
            <person name="Davidsen T.M."/>
            <person name="Wayne K.J."/>
            <person name="Tettelin H."/>
            <person name="Glass J.I."/>
            <person name="Rusch D."/>
            <person name="Podicherti R."/>
            <person name="Tsui H.-C.T."/>
            <person name="Winkler M.E."/>
        </authorList>
    </citation>
    <scope>NUCLEOTIDE SEQUENCE</scope>
</reference>
<dbReference type="Pfam" id="PF07681">
    <property type="entry name" value="DoxX"/>
    <property type="match status" value="1"/>
</dbReference>
<evidence type="ECO:0000256" key="3">
    <source>
        <dbReference type="ARBA" id="ARBA00022989"/>
    </source>
</evidence>
<protein>
    <recommendedName>
        <fullName evidence="7">DoxX subfamily</fullName>
    </recommendedName>
</protein>
<dbReference type="InterPro" id="IPR032808">
    <property type="entry name" value="DoxX"/>
</dbReference>
<feature type="transmembrane region" description="Helical" evidence="5">
    <location>
        <begin position="79"/>
        <end position="96"/>
    </location>
</feature>
<keyword evidence="3 5" id="KW-1133">Transmembrane helix</keyword>
<evidence type="ECO:0008006" key="7">
    <source>
        <dbReference type="Google" id="ProtNLM"/>
    </source>
</evidence>
<comment type="subcellular location">
    <subcellularLocation>
        <location evidence="1">Membrane</location>
        <topology evidence="1">Multi-pass membrane protein</topology>
    </subcellularLocation>
</comment>
<evidence type="ECO:0000313" key="6">
    <source>
        <dbReference type="EMBL" id="SVA04306.1"/>
    </source>
</evidence>
<feature type="transmembrane region" description="Helical" evidence="5">
    <location>
        <begin position="103"/>
        <end position="121"/>
    </location>
</feature>
<dbReference type="EMBL" id="UINC01003211">
    <property type="protein sequence ID" value="SVA04306.1"/>
    <property type="molecule type" value="Genomic_DNA"/>
</dbReference>
<sequence>MTDKKYTLSTSNVIDDLQLYGLVVLRVLIGWHFLYEGIAKLLNPYWSSAAFLLDAKWIFSGLAKWIVSNPSILSLADNLNMWGLTLIGACLILGLFGRHVSMLGMLLVLVYYLFTPSFWWLEYARPGEGSYLVVNKNLIEACALFVVYLFPTSELIGLDRLVFKNNSTG</sequence>
<dbReference type="AlphaFoldDB" id="A0A381SJY2"/>
<feature type="transmembrane region" description="Helical" evidence="5">
    <location>
        <begin position="17"/>
        <end position="34"/>
    </location>
</feature>
<accession>A0A381SJY2</accession>
<dbReference type="GO" id="GO:0016020">
    <property type="term" value="C:membrane"/>
    <property type="evidence" value="ECO:0007669"/>
    <property type="project" value="UniProtKB-SubCell"/>
</dbReference>
<organism evidence="6">
    <name type="scientific">marine metagenome</name>
    <dbReference type="NCBI Taxonomy" id="408172"/>
    <lineage>
        <taxon>unclassified sequences</taxon>
        <taxon>metagenomes</taxon>
        <taxon>ecological metagenomes</taxon>
    </lineage>
</organism>
<keyword evidence="4 5" id="KW-0472">Membrane</keyword>